<dbReference type="SUPFAM" id="SSF48008">
    <property type="entry name" value="GntR ligand-binding domain-like"/>
    <property type="match status" value="1"/>
</dbReference>
<dbReference type="PANTHER" id="PTHR43537:SF45">
    <property type="entry name" value="GNTR FAMILY REGULATORY PROTEIN"/>
    <property type="match status" value="1"/>
</dbReference>
<dbReference type="InterPro" id="IPR036388">
    <property type="entry name" value="WH-like_DNA-bd_sf"/>
</dbReference>
<evidence type="ECO:0000256" key="3">
    <source>
        <dbReference type="ARBA" id="ARBA00023163"/>
    </source>
</evidence>
<evidence type="ECO:0000259" key="5">
    <source>
        <dbReference type="PROSITE" id="PS50949"/>
    </source>
</evidence>
<dbReference type="Pfam" id="PF07729">
    <property type="entry name" value="FCD"/>
    <property type="match status" value="1"/>
</dbReference>
<keyword evidence="1" id="KW-0805">Transcription regulation</keyword>
<name>A0ABS7VLR5_9HYPH</name>
<dbReference type="InterPro" id="IPR000524">
    <property type="entry name" value="Tscrpt_reg_HTH_GntR"/>
</dbReference>
<comment type="caution">
    <text evidence="6">The sequence shown here is derived from an EMBL/GenBank/DDBJ whole genome shotgun (WGS) entry which is preliminary data.</text>
</comment>
<sequence>MASATMSMDSMRSDGKTGTSLAETAFREIEKMIVSGDLEAGSHVNENAIAERLGISRGPVREACRRLEEAGIIELIPNRGAFVRIHDIQDILDIYDMKAVLQAHAGRMLAQTITNQQLAQLESLLEEAQAAADRDEVGEFLARNGRFHSLAMEFTGNRRLLIIHESMEREIQVWRRKLVSRAFNISAVANEHLQMLKALQSGNPGHASEIFRDHCIAGRSRILRMLDAIGNSSDDALSATSKLRIVI</sequence>
<feature type="domain" description="HTH gntR-type" evidence="5">
    <location>
        <begin position="19"/>
        <end position="86"/>
    </location>
</feature>
<dbReference type="SMART" id="SM00895">
    <property type="entry name" value="FCD"/>
    <property type="match status" value="1"/>
</dbReference>
<proteinExistence type="predicted"/>
<keyword evidence="3" id="KW-0804">Transcription</keyword>
<dbReference type="RefSeq" id="WP_224312184.1">
    <property type="nucleotide sequence ID" value="NZ_JAIRBM010000004.1"/>
</dbReference>
<evidence type="ECO:0000313" key="7">
    <source>
        <dbReference type="Proteomes" id="UP000704176"/>
    </source>
</evidence>
<dbReference type="InterPro" id="IPR011711">
    <property type="entry name" value="GntR_C"/>
</dbReference>
<dbReference type="Gene3D" id="1.20.120.530">
    <property type="entry name" value="GntR ligand-binding domain-like"/>
    <property type="match status" value="1"/>
</dbReference>
<dbReference type="EMBL" id="JAIRBM010000004">
    <property type="protein sequence ID" value="MBZ6075893.1"/>
    <property type="molecule type" value="Genomic_DNA"/>
</dbReference>
<dbReference type="Gene3D" id="1.10.10.10">
    <property type="entry name" value="Winged helix-like DNA-binding domain superfamily/Winged helix DNA-binding domain"/>
    <property type="match status" value="1"/>
</dbReference>
<feature type="coiled-coil region" evidence="4">
    <location>
        <begin position="111"/>
        <end position="138"/>
    </location>
</feature>
<protein>
    <submittedName>
        <fullName evidence="6">FCD domain-containing protein</fullName>
    </submittedName>
</protein>
<keyword evidence="7" id="KW-1185">Reference proteome</keyword>
<dbReference type="Proteomes" id="UP000704176">
    <property type="component" value="Unassembled WGS sequence"/>
</dbReference>
<gene>
    <name evidence="6" type="ORF">K9B37_06275</name>
</gene>
<evidence type="ECO:0000256" key="4">
    <source>
        <dbReference type="SAM" id="Coils"/>
    </source>
</evidence>
<dbReference type="SUPFAM" id="SSF46785">
    <property type="entry name" value="Winged helix' DNA-binding domain"/>
    <property type="match status" value="1"/>
</dbReference>
<evidence type="ECO:0000256" key="1">
    <source>
        <dbReference type="ARBA" id="ARBA00023015"/>
    </source>
</evidence>
<dbReference type="InterPro" id="IPR036390">
    <property type="entry name" value="WH_DNA-bd_sf"/>
</dbReference>
<reference evidence="6 7" key="1">
    <citation type="submission" date="2021-09" db="EMBL/GenBank/DDBJ databases">
        <title>The complete genome sequence of a new microorganism.</title>
        <authorList>
            <person name="Zi Z."/>
        </authorList>
    </citation>
    <scope>NUCLEOTIDE SEQUENCE [LARGE SCALE GENOMIC DNA]</scope>
    <source>
        <strain evidence="6 7">WGZ8</strain>
    </source>
</reference>
<dbReference type="Pfam" id="PF00392">
    <property type="entry name" value="GntR"/>
    <property type="match status" value="1"/>
</dbReference>
<dbReference type="CDD" id="cd07377">
    <property type="entry name" value="WHTH_GntR"/>
    <property type="match status" value="1"/>
</dbReference>
<keyword evidence="2" id="KW-0238">DNA-binding</keyword>
<organism evidence="6 7">
    <name type="scientific">Microvirga puerhi</name>
    <dbReference type="NCBI Taxonomy" id="2876078"/>
    <lineage>
        <taxon>Bacteria</taxon>
        <taxon>Pseudomonadati</taxon>
        <taxon>Pseudomonadota</taxon>
        <taxon>Alphaproteobacteria</taxon>
        <taxon>Hyphomicrobiales</taxon>
        <taxon>Methylobacteriaceae</taxon>
        <taxon>Microvirga</taxon>
    </lineage>
</organism>
<evidence type="ECO:0000256" key="2">
    <source>
        <dbReference type="ARBA" id="ARBA00023125"/>
    </source>
</evidence>
<dbReference type="PROSITE" id="PS50949">
    <property type="entry name" value="HTH_GNTR"/>
    <property type="match status" value="1"/>
</dbReference>
<dbReference type="InterPro" id="IPR008920">
    <property type="entry name" value="TF_FadR/GntR_C"/>
</dbReference>
<keyword evidence="4" id="KW-0175">Coiled coil</keyword>
<dbReference type="PANTHER" id="PTHR43537">
    <property type="entry name" value="TRANSCRIPTIONAL REGULATOR, GNTR FAMILY"/>
    <property type="match status" value="1"/>
</dbReference>
<evidence type="ECO:0000313" key="6">
    <source>
        <dbReference type="EMBL" id="MBZ6075893.1"/>
    </source>
</evidence>
<accession>A0ABS7VLR5</accession>
<dbReference type="SMART" id="SM00345">
    <property type="entry name" value="HTH_GNTR"/>
    <property type="match status" value="1"/>
</dbReference>